<feature type="transmembrane region" description="Helical" evidence="5">
    <location>
        <begin position="97"/>
        <end position="117"/>
    </location>
</feature>
<keyword evidence="2 5" id="KW-0812">Transmembrane</keyword>
<evidence type="ECO:0000256" key="5">
    <source>
        <dbReference type="SAM" id="Phobius"/>
    </source>
</evidence>
<feature type="transmembrane region" description="Helical" evidence="5">
    <location>
        <begin position="129"/>
        <end position="147"/>
    </location>
</feature>
<evidence type="ECO:0000256" key="2">
    <source>
        <dbReference type="ARBA" id="ARBA00022692"/>
    </source>
</evidence>
<comment type="caution">
    <text evidence="6">The sequence shown here is derived from an EMBL/GenBank/DDBJ whole genome shotgun (WGS) entry which is preliminary data.</text>
</comment>
<feature type="transmembrane region" description="Helical" evidence="5">
    <location>
        <begin position="35"/>
        <end position="60"/>
    </location>
</feature>
<evidence type="ECO:0000256" key="1">
    <source>
        <dbReference type="ARBA" id="ARBA00004141"/>
    </source>
</evidence>
<comment type="subcellular location">
    <subcellularLocation>
        <location evidence="1">Membrane</location>
        <topology evidence="1">Multi-pass membrane protein</topology>
    </subcellularLocation>
</comment>
<evidence type="ECO:0000313" key="7">
    <source>
        <dbReference type="Proteomes" id="UP000316256"/>
    </source>
</evidence>
<sequence length="317" mass="32986">MDPDRVIAAVPAGAGAAAMATGVVSVGLHLAGIEWFSILWLGIGTGIWLALLGVFAFRLTDDRTRWIADADTPAALTAVAATTVLGTRFALLGWQPVAIAALAAAFVLWVVLNPFVISHWTTPTVGTHFLLCVATQGLAVLGATLAADLHARWLTGAALVVFVGGLGCYAAVVARFSFAQFRAGAGDQWVCAGALAISALAAGKLIVATDASGWDGWPHTAVRVLAVALVAADLSLYAVLAACEVRWPRLWFDFRRWATAFPLGMSAVATTTVATALDLPWLRAVGLALIWPAAVLCTILLVASVRYLTDASAATAR</sequence>
<feature type="transmembrane region" description="Helical" evidence="5">
    <location>
        <begin position="189"/>
        <end position="209"/>
    </location>
</feature>
<organism evidence="6 7">
    <name type="scientific">Rhodococcus spelaei</name>
    <dbReference type="NCBI Taxonomy" id="2546320"/>
    <lineage>
        <taxon>Bacteria</taxon>
        <taxon>Bacillati</taxon>
        <taxon>Actinomycetota</taxon>
        <taxon>Actinomycetes</taxon>
        <taxon>Mycobacteriales</taxon>
        <taxon>Nocardiaceae</taxon>
        <taxon>Rhodococcus</taxon>
    </lineage>
</organism>
<dbReference type="EMBL" id="VIGH01000008">
    <property type="protein sequence ID" value="TQF66232.1"/>
    <property type="molecule type" value="Genomic_DNA"/>
</dbReference>
<keyword evidence="7" id="KW-1185">Reference proteome</keyword>
<evidence type="ECO:0000256" key="4">
    <source>
        <dbReference type="ARBA" id="ARBA00023136"/>
    </source>
</evidence>
<proteinExistence type="predicted"/>
<keyword evidence="3 5" id="KW-1133">Transmembrane helix</keyword>
<dbReference type="OrthoDB" id="4538527at2"/>
<dbReference type="RefSeq" id="WP_142101441.1">
    <property type="nucleotide sequence ID" value="NZ_VIGH01000008.1"/>
</dbReference>
<dbReference type="Proteomes" id="UP000316256">
    <property type="component" value="Unassembled WGS sequence"/>
</dbReference>
<evidence type="ECO:0000313" key="6">
    <source>
        <dbReference type="EMBL" id="TQF66232.1"/>
    </source>
</evidence>
<feature type="transmembrane region" description="Helical" evidence="5">
    <location>
        <begin position="289"/>
        <end position="308"/>
    </location>
</feature>
<feature type="transmembrane region" description="Helical" evidence="5">
    <location>
        <begin position="257"/>
        <end position="277"/>
    </location>
</feature>
<name>A0A541B1N1_9NOCA</name>
<dbReference type="InterPro" id="IPR038665">
    <property type="entry name" value="Voltage-dep_anion_channel_sf"/>
</dbReference>
<dbReference type="Pfam" id="PF03595">
    <property type="entry name" value="SLAC1"/>
    <property type="match status" value="1"/>
</dbReference>
<dbReference type="InterPro" id="IPR004695">
    <property type="entry name" value="SLAC1/Mae1/Ssu1/TehA"/>
</dbReference>
<protein>
    <submittedName>
        <fullName evidence="6">Uncharacterized protein</fullName>
    </submittedName>
</protein>
<reference evidence="6 7" key="1">
    <citation type="submission" date="2019-06" db="EMBL/GenBank/DDBJ databases">
        <title>Rhodococcus spaelei sp. nov., isolated from a cave.</title>
        <authorList>
            <person name="Lee S.D."/>
        </authorList>
    </citation>
    <scope>NUCLEOTIDE SEQUENCE [LARGE SCALE GENOMIC DNA]</scope>
    <source>
        <strain evidence="6 7">C9-5</strain>
    </source>
</reference>
<dbReference type="GO" id="GO:0055085">
    <property type="term" value="P:transmembrane transport"/>
    <property type="evidence" value="ECO:0007669"/>
    <property type="project" value="InterPro"/>
</dbReference>
<keyword evidence="4 5" id="KW-0472">Membrane</keyword>
<gene>
    <name evidence="6" type="ORF">FK531_17005</name>
</gene>
<evidence type="ECO:0000256" key="3">
    <source>
        <dbReference type="ARBA" id="ARBA00022989"/>
    </source>
</evidence>
<dbReference type="GO" id="GO:0016020">
    <property type="term" value="C:membrane"/>
    <property type="evidence" value="ECO:0007669"/>
    <property type="project" value="UniProtKB-SubCell"/>
</dbReference>
<dbReference type="Gene3D" id="1.50.10.150">
    <property type="entry name" value="Voltage-dependent anion channel"/>
    <property type="match status" value="1"/>
</dbReference>
<feature type="transmembrane region" description="Helical" evidence="5">
    <location>
        <begin position="153"/>
        <end position="177"/>
    </location>
</feature>
<dbReference type="AlphaFoldDB" id="A0A541B1N1"/>
<feature type="transmembrane region" description="Helical" evidence="5">
    <location>
        <begin position="221"/>
        <end position="245"/>
    </location>
</feature>
<accession>A0A541B1N1</accession>
<dbReference type="CDD" id="cd09319">
    <property type="entry name" value="TDT_like_1"/>
    <property type="match status" value="1"/>
</dbReference>